<keyword evidence="4" id="KW-1185">Reference proteome</keyword>
<feature type="transmembrane region" description="Helical" evidence="2">
    <location>
        <begin position="147"/>
        <end position="165"/>
    </location>
</feature>
<organism evidence="3 4">
    <name type="scientific">Blastomyces silverae</name>
    <dbReference type="NCBI Taxonomy" id="2060906"/>
    <lineage>
        <taxon>Eukaryota</taxon>
        <taxon>Fungi</taxon>
        <taxon>Dikarya</taxon>
        <taxon>Ascomycota</taxon>
        <taxon>Pezizomycotina</taxon>
        <taxon>Eurotiomycetes</taxon>
        <taxon>Eurotiomycetidae</taxon>
        <taxon>Onygenales</taxon>
        <taxon>Ajellomycetaceae</taxon>
        <taxon>Blastomyces</taxon>
    </lineage>
</organism>
<reference evidence="4" key="1">
    <citation type="journal article" date="2015" name="PLoS Genet.">
        <title>The dynamic genome and transcriptome of the human fungal pathogen Blastomyces and close relative Emmonsia.</title>
        <authorList>
            <person name="Munoz J.F."/>
            <person name="Gauthier G.M."/>
            <person name="Desjardins C.A."/>
            <person name="Gallo J.E."/>
            <person name="Holder J."/>
            <person name="Sullivan T.D."/>
            <person name="Marty A.J."/>
            <person name="Carmen J.C."/>
            <person name="Chen Z."/>
            <person name="Ding L."/>
            <person name="Gujja S."/>
            <person name="Magrini V."/>
            <person name="Misas E."/>
            <person name="Mitreva M."/>
            <person name="Priest M."/>
            <person name="Saif S."/>
            <person name="Whiston E.A."/>
            <person name="Young S."/>
            <person name="Zeng Q."/>
            <person name="Goldman W.E."/>
            <person name="Mardis E.R."/>
            <person name="Taylor J.W."/>
            <person name="McEwen J.G."/>
            <person name="Clay O.K."/>
            <person name="Klein B.S."/>
            <person name="Cuomo C.A."/>
        </authorList>
    </citation>
    <scope>NUCLEOTIDE SEQUENCE [LARGE SCALE GENOMIC DNA]</scope>
    <source>
        <strain evidence="4">UAMH 139</strain>
    </source>
</reference>
<dbReference type="STRING" id="2060906.A0A0H1B8W8"/>
<feature type="transmembrane region" description="Helical" evidence="2">
    <location>
        <begin position="186"/>
        <end position="206"/>
    </location>
</feature>
<evidence type="ECO:0000313" key="3">
    <source>
        <dbReference type="EMBL" id="KLJ05711.1"/>
    </source>
</evidence>
<keyword evidence="2" id="KW-1133">Transmembrane helix</keyword>
<dbReference type="PANTHER" id="PTHR31806">
    <property type="entry name" value="PURINE-CYTOSINE PERMEASE FCY2-RELATED"/>
    <property type="match status" value="1"/>
</dbReference>
<dbReference type="OrthoDB" id="2116389at2759"/>
<evidence type="ECO:0000256" key="1">
    <source>
        <dbReference type="ARBA" id="ARBA00022448"/>
    </source>
</evidence>
<dbReference type="AlphaFoldDB" id="A0A0H1B8W8"/>
<gene>
    <name evidence="3" type="ORF">EMPG_10846</name>
</gene>
<accession>A0A0H1B8W8</accession>
<comment type="caution">
    <text evidence="3">The sequence shown here is derived from an EMBL/GenBank/DDBJ whole genome shotgun (WGS) entry which is preliminary data.</text>
</comment>
<evidence type="ECO:0000313" key="4">
    <source>
        <dbReference type="Proteomes" id="UP000053573"/>
    </source>
</evidence>
<dbReference type="Proteomes" id="UP000053573">
    <property type="component" value="Unassembled WGS sequence"/>
</dbReference>
<feature type="transmembrane region" description="Helical" evidence="2">
    <location>
        <begin position="95"/>
        <end position="115"/>
    </location>
</feature>
<dbReference type="EMBL" id="LDEV01003523">
    <property type="protein sequence ID" value="KLJ05711.1"/>
    <property type="molecule type" value="Genomic_DNA"/>
</dbReference>
<dbReference type="InterPro" id="IPR026030">
    <property type="entry name" value="Pur-cyt_permease_Fcy2/21/22"/>
</dbReference>
<protein>
    <submittedName>
        <fullName evidence="3">Uncharacterized protein</fullName>
    </submittedName>
</protein>
<sequence>MGANAVTDIEIGSVGKRPKQRYEQKRTPDEDIENNRSFITKWQRFTAKYGVEQSGIELLGLRQMVLPRFYFGYYGVKLGLFLILCYPYISFLPEILTLACLSWSAITVMVGAQLIHVGNGDVPVWVAIVIISSASLIGSLFGYRIIHIYKSYCWISTMIVFMVVLRSFAHSGDFENLPMRTGTSEAVLVLSFSSAVFGFATAWSTVSSDY</sequence>
<dbReference type="PANTHER" id="PTHR31806:SF1">
    <property type="entry name" value="PURINE-CYTOSINE PERMEASE FCY2-RELATED"/>
    <property type="match status" value="1"/>
</dbReference>
<evidence type="ECO:0000256" key="2">
    <source>
        <dbReference type="SAM" id="Phobius"/>
    </source>
</evidence>
<keyword evidence="2" id="KW-0472">Membrane</keyword>
<feature type="transmembrane region" description="Helical" evidence="2">
    <location>
        <begin position="122"/>
        <end position="141"/>
    </location>
</feature>
<keyword evidence="1" id="KW-0813">Transport</keyword>
<feature type="transmembrane region" description="Helical" evidence="2">
    <location>
        <begin position="71"/>
        <end position="89"/>
    </location>
</feature>
<dbReference type="GO" id="GO:0022857">
    <property type="term" value="F:transmembrane transporter activity"/>
    <property type="evidence" value="ECO:0007669"/>
    <property type="project" value="InterPro"/>
</dbReference>
<dbReference type="Gene3D" id="1.10.4160.10">
    <property type="entry name" value="Hydantoin permease"/>
    <property type="match status" value="1"/>
</dbReference>
<proteinExistence type="predicted"/>
<dbReference type="GO" id="GO:0005886">
    <property type="term" value="C:plasma membrane"/>
    <property type="evidence" value="ECO:0007669"/>
    <property type="project" value="TreeGrafter"/>
</dbReference>
<name>A0A0H1B8W8_9EURO</name>
<keyword evidence="2" id="KW-0812">Transmembrane</keyword>